<dbReference type="Gene3D" id="1.20.1310.10">
    <property type="entry name" value="Cullin Repeats"/>
    <property type="match status" value="1"/>
</dbReference>
<evidence type="ECO:0000313" key="10">
    <source>
        <dbReference type="Proteomes" id="UP000192578"/>
    </source>
</evidence>
<dbReference type="InterPro" id="IPR014786">
    <property type="entry name" value="ANAPC2_C"/>
</dbReference>
<keyword evidence="2" id="KW-0132">Cell division</keyword>
<evidence type="ECO:0000256" key="1">
    <source>
        <dbReference type="ARBA" id="ARBA00016068"/>
    </source>
</evidence>
<dbReference type="Gene3D" id="3.30.230.130">
    <property type="entry name" value="Cullin, Chain C, Domain 2"/>
    <property type="match status" value="1"/>
</dbReference>
<keyword evidence="4" id="KW-0833">Ubl conjugation pathway</keyword>
<feature type="region of interest" description="Disordered" evidence="7">
    <location>
        <begin position="202"/>
        <end position="230"/>
    </location>
</feature>
<dbReference type="PANTHER" id="PTHR45957">
    <property type="entry name" value="ANAPHASE-PROMOTING COMPLEX SUBUNIT 2"/>
    <property type="match status" value="1"/>
</dbReference>
<dbReference type="InterPro" id="IPR057975">
    <property type="entry name" value="TPR_ANAPC2"/>
</dbReference>
<gene>
    <name evidence="9" type="ORF">BV898_00875</name>
</gene>
<dbReference type="SMART" id="SM00182">
    <property type="entry name" value="CULLIN"/>
    <property type="match status" value="1"/>
</dbReference>
<comment type="similarity">
    <text evidence="6">Belongs to the cullin family.</text>
</comment>
<dbReference type="InterPro" id="IPR044554">
    <property type="entry name" value="ANAPC2"/>
</dbReference>
<dbReference type="GO" id="GO:0007091">
    <property type="term" value="P:metaphase/anaphase transition of mitotic cell cycle"/>
    <property type="evidence" value="ECO:0007669"/>
    <property type="project" value="TreeGrafter"/>
</dbReference>
<evidence type="ECO:0000256" key="2">
    <source>
        <dbReference type="ARBA" id="ARBA00022618"/>
    </source>
</evidence>
<dbReference type="GO" id="GO:0051301">
    <property type="term" value="P:cell division"/>
    <property type="evidence" value="ECO:0007669"/>
    <property type="project" value="UniProtKB-KW"/>
</dbReference>
<dbReference type="PANTHER" id="PTHR45957:SF1">
    <property type="entry name" value="ANAPHASE-PROMOTING COMPLEX SUBUNIT 2"/>
    <property type="match status" value="1"/>
</dbReference>
<dbReference type="PROSITE" id="PS50069">
    <property type="entry name" value="CULLIN_2"/>
    <property type="match status" value="1"/>
</dbReference>
<keyword evidence="5" id="KW-0131">Cell cycle</keyword>
<dbReference type="Pfam" id="PF26557">
    <property type="entry name" value="Cullin_AB"/>
    <property type="match status" value="1"/>
</dbReference>
<comment type="caution">
    <text evidence="9">The sequence shown here is derived from an EMBL/GenBank/DDBJ whole genome shotgun (WGS) entry which is preliminary data.</text>
</comment>
<evidence type="ECO:0000256" key="5">
    <source>
        <dbReference type="ARBA" id="ARBA00023306"/>
    </source>
</evidence>
<feature type="region of interest" description="Disordered" evidence="7">
    <location>
        <begin position="1"/>
        <end position="29"/>
    </location>
</feature>
<evidence type="ECO:0000256" key="4">
    <source>
        <dbReference type="ARBA" id="ARBA00022786"/>
    </source>
</evidence>
<feature type="domain" description="Cullin family profile" evidence="8">
    <location>
        <begin position="623"/>
        <end position="837"/>
    </location>
</feature>
<dbReference type="AlphaFoldDB" id="A0A1W0XCF8"/>
<dbReference type="InterPro" id="IPR059120">
    <property type="entry name" value="Cullin-like_AB"/>
</dbReference>
<evidence type="ECO:0000259" key="8">
    <source>
        <dbReference type="PROSITE" id="PS50069"/>
    </source>
</evidence>
<dbReference type="Proteomes" id="UP000192578">
    <property type="component" value="Unassembled WGS sequence"/>
</dbReference>
<dbReference type="InterPro" id="IPR036388">
    <property type="entry name" value="WH-like_DNA-bd_sf"/>
</dbReference>
<evidence type="ECO:0000256" key="7">
    <source>
        <dbReference type="SAM" id="MobiDB-lite"/>
    </source>
</evidence>
<evidence type="ECO:0000256" key="3">
    <source>
        <dbReference type="ARBA" id="ARBA00022776"/>
    </source>
</evidence>
<proteinExistence type="inferred from homology"/>
<protein>
    <recommendedName>
        <fullName evidence="1">Anaphase-promoting complex subunit 2</fullName>
    </recommendedName>
</protein>
<dbReference type="Pfam" id="PF25773">
    <property type="entry name" value="TPR_ANAPC2"/>
    <property type="match status" value="1"/>
</dbReference>
<dbReference type="GO" id="GO:0070979">
    <property type="term" value="P:protein K11-linked ubiquitination"/>
    <property type="evidence" value="ECO:0007669"/>
    <property type="project" value="TreeGrafter"/>
</dbReference>
<evidence type="ECO:0000313" key="9">
    <source>
        <dbReference type="EMBL" id="OQV25187.1"/>
    </source>
</evidence>
<name>A0A1W0XCF8_HYPEX</name>
<evidence type="ECO:0000256" key="6">
    <source>
        <dbReference type="PROSITE-ProRule" id="PRU00330"/>
    </source>
</evidence>
<accession>A0A1W0XCF8</accession>
<dbReference type="SUPFAM" id="SSF75632">
    <property type="entry name" value="Cullin homology domain"/>
    <property type="match status" value="1"/>
</dbReference>
<dbReference type="OrthoDB" id="5581181at2759"/>
<dbReference type="GO" id="GO:0006511">
    <property type="term" value="P:ubiquitin-dependent protein catabolic process"/>
    <property type="evidence" value="ECO:0007669"/>
    <property type="project" value="InterPro"/>
</dbReference>
<dbReference type="EMBL" id="MTYJ01000003">
    <property type="protein sequence ID" value="OQV25187.1"/>
    <property type="molecule type" value="Genomic_DNA"/>
</dbReference>
<dbReference type="SUPFAM" id="SSF46785">
    <property type="entry name" value="Winged helix' DNA-binding domain"/>
    <property type="match status" value="1"/>
</dbReference>
<dbReference type="InterPro" id="IPR036317">
    <property type="entry name" value="Cullin_homology_sf"/>
</dbReference>
<dbReference type="GO" id="GO:0031625">
    <property type="term" value="F:ubiquitin protein ligase binding"/>
    <property type="evidence" value="ECO:0007669"/>
    <property type="project" value="InterPro"/>
</dbReference>
<feature type="compositionally biased region" description="Polar residues" evidence="7">
    <location>
        <begin position="202"/>
        <end position="212"/>
    </location>
</feature>
<dbReference type="GO" id="GO:0005680">
    <property type="term" value="C:anaphase-promoting complex"/>
    <property type="evidence" value="ECO:0007669"/>
    <property type="project" value="TreeGrafter"/>
</dbReference>
<dbReference type="InterPro" id="IPR016158">
    <property type="entry name" value="Cullin_homology"/>
</dbReference>
<dbReference type="Gene3D" id="1.10.10.10">
    <property type="entry name" value="Winged helix-like DNA-binding domain superfamily/Winged helix DNA-binding domain"/>
    <property type="match status" value="1"/>
</dbReference>
<dbReference type="InterPro" id="IPR036390">
    <property type="entry name" value="WH_DNA-bd_sf"/>
</dbReference>
<organism evidence="9 10">
    <name type="scientific">Hypsibius exemplaris</name>
    <name type="common">Freshwater tardigrade</name>
    <dbReference type="NCBI Taxonomy" id="2072580"/>
    <lineage>
        <taxon>Eukaryota</taxon>
        <taxon>Metazoa</taxon>
        <taxon>Ecdysozoa</taxon>
        <taxon>Tardigrada</taxon>
        <taxon>Eutardigrada</taxon>
        <taxon>Parachela</taxon>
        <taxon>Hypsibioidea</taxon>
        <taxon>Hypsibiidae</taxon>
        <taxon>Hypsibius</taxon>
    </lineage>
</organism>
<reference evidence="10" key="1">
    <citation type="submission" date="2017-01" db="EMBL/GenBank/DDBJ databases">
        <title>Comparative genomics of anhydrobiosis in the tardigrade Hypsibius dujardini.</title>
        <authorList>
            <person name="Yoshida Y."/>
            <person name="Koutsovoulos G."/>
            <person name="Laetsch D."/>
            <person name="Stevens L."/>
            <person name="Kumar S."/>
            <person name="Horikawa D."/>
            <person name="Ishino K."/>
            <person name="Komine S."/>
            <person name="Tomita M."/>
            <person name="Blaxter M."/>
            <person name="Arakawa K."/>
        </authorList>
    </citation>
    <scope>NUCLEOTIDE SEQUENCE [LARGE SCALE GENOMIC DNA]</scope>
    <source>
        <strain evidence="10">Z151</strain>
    </source>
</reference>
<sequence>MLSDSSITSKRPRSTHDPPVESPSARSAATRKSLAKKSLLVHRFLLPQCLEEFDQWPANLPGLLRSFLKSDDGSGGFRAHLGEEKYLDAWKNASKATQQFMEEHLLPAFDELRNRQDGSTVLLAFVGLRGMLGQISEMLSQAFVANFSDDFISEDYRSVEEKLDDAIEEIDIGEFFGKPSHNLSDGSSCGSLGLKCVNFEGSSSPQDTSLNRQEFVPGSVPTKRRRTTTPEDEDLVDARSLSQLSISGTLDRNGTHATVVEPNSHIHSTEQIVDIEHLEELPEGMFRQNLCHFTVGNIFRYFARLVVKRLEVFPVIAAPFVHNVAEIYEKLIQLQQRAVSTAAPDSDASVELKAALVTFHKALTELGLGEAVIAPALQILCRRKVKDKAACFLKDCVNSDFTYSFRKETEFPVLSAFVHSTMTGDASRSSLQILQRLIDYTKKEYIEGVVDGFFDLLLQWPRSRQNFIELKHLMDQSSQDVVQAVIISLQRQFYSRLLRPGLNTQDILAVYTAAIRALRIIDPSRVIQDLVCEPVRFYLRSRPDTVRCIMSHITHISPIRDTGDNRRNSLPALDAMIEEEEAAIALTMLNPKNSTSDIDMENWRTWQPDPVYVELLPSHKRTDRQADTIELLMSIYGGQDVFINEYQLILAEKLLGYYPFDSDEESKHLKMMTKRFGESLLQKSEVMSRDAADSQRFHNRILTKMDLTPIDHKTIPLTGLDNRIIPLKTLIISHNYWPEIRTEKIKAPDNLNHAMTTYRQRFEEASETRTFEIRPELGRVEFDLHLDDGRTMHLKCNPVYIAIILQFAAESRWSLDDLAEKIGLAGPIVKKKLVYWQRRNVLEESEPDVFSVVPEGTFLSQEDLRRMDDEEIESAVRYVAENNQEEQNMQVQLQTCWKYMTTMLCTVQTITIDKLFHIVRMLTLRGQAKKEDVTIDHLRQLLDGKVRARELVYANNRYSLPKKEVKEVRRLNLHTLRPQSSATKEVDIMHIMAMGHWEKGTQTTVSFYDSRGLPWLPRTLCPEIEFHATDDGVIPRLPGSSAPNSNFIVHGTDDGVTPRLPGSSVPKLNFMDDAAEGHLREMPS</sequence>
<dbReference type="SMART" id="SM01013">
    <property type="entry name" value="APC2"/>
    <property type="match status" value="1"/>
</dbReference>
<keyword evidence="3" id="KW-0498">Mitosis</keyword>
<keyword evidence="10" id="KW-1185">Reference proteome</keyword>